<name>A0A8B6BHY2_MYTGA</name>
<dbReference type="OrthoDB" id="6210572at2759"/>
<evidence type="ECO:0000313" key="3">
    <source>
        <dbReference type="Proteomes" id="UP000596742"/>
    </source>
</evidence>
<comment type="caution">
    <text evidence="2">The sequence shown here is derived from an EMBL/GenBank/DDBJ whole genome shotgun (WGS) entry which is preliminary data.</text>
</comment>
<dbReference type="AlphaFoldDB" id="A0A8B6BHY2"/>
<evidence type="ECO:0000313" key="2">
    <source>
        <dbReference type="EMBL" id="VDH90487.1"/>
    </source>
</evidence>
<accession>A0A8B6BHY2</accession>
<sequence length="157" mass="18014">MLSPKTWQSLKFTKYFPNNLEYSASKVYKAEVYPSPFKPTKKSKKVQVQLDTPKGRLPLLSIKKCPNIDYIPEQPKIQEPLPPPPGPSPPPPKTSDKDAKQKWEDIEKCGKPRVVISVIGAYNERIPSYKWKHQMLLRRALNHVARYAGSKCILLLF</sequence>
<keyword evidence="3" id="KW-1185">Reference proteome</keyword>
<evidence type="ECO:0000256" key="1">
    <source>
        <dbReference type="SAM" id="MobiDB-lite"/>
    </source>
</evidence>
<reference evidence="2" key="1">
    <citation type="submission" date="2018-11" db="EMBL/GenBank/DDBJ databases">
        <authorList>
            <person name="Alioto T."/>
            <person name="Alioto T."/>
        </authorList>
    </citation>
    <scope>NUCLEOTIDE SEQUENCE</scope>
</reference>
<dbReference type="EMBL" id="UYJE01000138">
    <property type="protein sequence ID" value="VDH90487.1"/>
    <property type="molecule type" value="Genomic_DNA"/>
</dbReference>
<protein>
    <submittedName>
        <fullName evidence="2">Uncharacterized protein</fullName>
    </submittedName>
</protein>
<feature type="compositionally biased region" description="Pro residues" evidence="1">
    <location>
        <begin position="80"/>
        <end position="93"/>
    </location>
</feature>
<dbReference type="Proteomes" id="UP000596742">
    <property type="component" value="Unassembled WGS sequence"/>
</dbReference>
<feature type="region of interest" description="Disordered" evidence="1">
    <location>
        <begin position="73"/>
        <end position="106"/>
    </location>
</feature>
<feature type="compositionally biased region" description="Basic and acidic residues" evidence="1">
    <location>
        <begin position="94"/>
        <end position="106"/>
    </location>
</feature>
<organism evidence="2 3">
    <name type="scientific">Mytilus galloprovincialis</name>
    <name type="common">Mediterranean mussel</name>
    <dbReference type="NCBI Taxonomy" id="29158"/>
    <lineage>
        <taxon>Eukaryota</taxon>
        <taxon>Metazoa</taxon>
        <taxon>Spiralia</taxon>
        <taxon>Lophotrochozoa</taxon>
        <taxon>Mollusca</taxon>
        <taxon>Bivalvia</taxon>
        <taxon>Autobranchia</taxon>
        <taxon>Pteriomorphia</taxon>
        <taxon>Mytilida</taxon>
        <taxon>Mytiloidea</taxon>
        <taxon>Mytilidae</taxon>
        <taxon>Mytilinae</taxon>
        <taxon>Mytilus</taxon>
    </lineage>
</organism>
<proteinExistence type="predicted"/>
<gene>
    <name evidence="2" type="ORF">MGAL_10B066952</name>
</gene>